<evidence type="ECO:0000256" key="1">
    <source>
        <dbReference type="ARBA" id="ARBA00023319"/>
    </source>
</evidence>
<evidence type="ECO:0000259" key="2">
    <source>
        <dbReference type="PROSITE" id="PS50853"/>
    </source>
</evidence>
<feature type="domain" description="Fibronectin type-III" evidence="2">
    <location>
        <begin position="81"/>
        <end position="178"/>
    </location>
</feature>
<accession>A0A6J7L703</accession>
<dbReference type="Pfam" id="PF00041">
    <property type="entry name" value="fn3"/>
    <property type="match status" value="1"/>
</dbReference>
<dbReference type="PANTHER" id="PTHR14340">
    <property type="entry name" value="MICROFIBRIL-ASSOCIATED GLYCOPROTEIN 3"/>
    <property type="match status" value="1"/>
</dbReference>
<organism evidence="3">
    <name type="scientific">freshwater metagenome</name>
    <dbReference type="NCBI Taxonomy" id="449393"/>
    <lineage>
        <taxon>unclassified sequences</taxon>
        <taxon>metagenomes</taxon>
        <taxon>ecological metagenomes</taxon>
    </lineage>
</organism>
<sequence>MTSYAPSADGAPTPTVAYQWQSSANRTTGWASISGATARAYVVASSQIGRYLRVKVTASNGVGSPAVAYSDASATAVAAATPNVPRSVKGLAGNKAVVVSWTAPVDNGGAAINFYQVTATPKVGTVTRTCTTATNSGALSCQVTGLAAGVGYRFTVKAHNSVGLGAASAPSAAVTPIAITWTKVGQVVTAKFKPVLGATKYTEVSTGATKASGVCTVAGTGTARLVTCVITLASGTSTLTVSAATSAAVLMKSTRVQVA</sequence>
<dbReference type="Gene3D" id="2.60.40.10">
    <property type="entry name" value="Immunoglobulins"/>
    <property type="match status" value="1"/>
</dbReference>
<name>A0A6J7L703_9ZZZZ</name>
<dbReference type="EMBL" id="CAFBNF010000301">
    <property type="protein sequence ID" value="CAB4961484.1"/>
    <property type="molecule type" value="Genomic_DNA"/>
</dbReference>
<keyword evidence="1" id="KW-0393">Immunoglobulin domain</keyword>
<dbReference type="AlphaFoldDB" id="A0A6J7L703"/>
<dbReference type="CDD" id="cd00063">
    <property type="entry name" value="FN3"/>
    <property type="match status" value="1"/>
</dbReference>
<dbReference type="SUPFAM" id="SSF49265">
    <property type="entry name" value="Fibronectin type III"/>
    <property type="match status" value="1"/>
</dbReference>
<proteinExistence type="predicted"/>
<evidence type="ECO:0000313" key="3">
    <source>
        <dbReference type="EMBL" id="CAB4961484.1"/>
    </source>
</evidence>
<dbReference type="PANTHER" id="PTHR14340:SF9">
    <property type="entry name" value="FIBRONECTIN TYPE-III DOMAIN-CONTAINING PROTEIN"/>
    <property type="match status" value="1"/>
</dbReference>
<reference evidence="3" key="1">
    <citation type="submission" date="2020-05" db="EMBL/GenBank/DDBJ databases">
        <authorList>
            <person name="Chiriac C."/>
            <person name="Salcher M."/>
            <person name="Ghai R."/>
            <person name="Kavagutti S V."/>
        </authorList>
    </citation>
    <scope>NUCLEOTIDE SEQUENCE</scope>
</reference>
<dbReference type="Gene3D" id="2.60.40.2700">
    <property type="match status" value="1"/>
</dbReference>
<dbReference type="InterPro" id="IPR013783">
    <property type="entry name" value="Ig-like_fold"/>
</dbReference>
<dbReference type="PROSITE" id="PS50853">
    <property type="entry name" value="FN3"/>
    <property type="match status" value="1"/>
</dbReference>
<dbReference type="InterPro" id="IPR003961">
    <property type="entry name" value="FN3_dom"/>
</dbReference>
<gene>
    <name evidence="3" type="ORF">UFOPK3773_02019</name>
</gene>
<protein>
    <submittedName>
        <fullName evidence="3">Unannotated protein</fullName>
    </submittedName>
</protein>
<dbReference type="InterPro" id="IPR036116">
    <property type="entry name" value="FN3_sf"/>
</dbReference>
<dbReference type="SMART" id="SM00060">
    <property type="entry name" value="FN3"/>
    <property type="match status" value="1"/>
</dbReference>